<dbReference type="InterPro" id="IPR015881">
    <property type="entry name" value="ARHD_Rieske_2Fe_2S"/>
</dbReference>
<dbReference type="Pfam" id="PF00355">
    <property type="entry name" value="Rieske"/>
    <property type="match status" value="1"/>
</dbReference>
<dbReference type="GO" id="GO:0051537">
    <property type="term" value="F:2 iron, 2 sulfur cluster binding"/>
    <property type="evidence" value="ECO:0007669"/>
    <property type="project" value="UniProtKB-KW"/>
</dbReference>
<dbReference type="InterPro" id="IPR017941">
    <property type="entry name" value="Rieske_2Fe-2S"/>
</dbReference>
<keyword evidence="5" id="KW-0408">Iron</keyword>
<proteinExistence type="predicted"/>
<dbReference type="SUPFAM" id="SSF55961">
    <property type="entry name" value="Bet v1-like"/>
    <property type="match status" value="1"/>
</dbReference>
<reference evidence="9 10" key="1">
    <citation type="submission" date="2019-11" db="EMBL/GenBank/DDBJ databases">
        <title>Gordonia sp. nov., a novel actinobacterium isolated from mangrove soil in Hainan.</title>
        <authorList>
            <person name="Huang X."/>
            <person name="Xie Y."/>
            <person name="Chu X."/>
            <person name="Xiao K."/>
        </authorList>
    </citation>
    <scope>NUCLEOTIDE SEQUENCE [LARGE SCALE GENOMIC DNA]</scope>
    <source>
        <strain evidence="9 10">HNM0687</strain>
    </source>
</reference>
<dbReference type="CDD" id="cd08882">
    <property type="entry name" value="RHO_alpha_C_MupW-like"/>
    <property type="match status" value="1"/>
</dbReference>
<dbReference type="InterPro" id="IPR015879">
    <property type="entry name" value="Ring_hydroxy_dOase_asu_C_dom"/>
</dbReference>
<dbReference type="PRINTS" id="PR00090">
    <property type="entry name" value="RNGDIOXGNASE"/>
</dbReference>
<dbReference type="InterPro" id="IPR001663">
    <property type="entry name" value="Rng_hydr_dOase-A"/>
</dbReference>
<dbReference type="GO" id="GO:0016705">
    <property type="term" value="F:oxidoreductase activity, acting on paired donors, with incorporation or reduction of molecular oxygen"/>
    <property type="evidence" value="ECO:0007669"/>
    <property type="project" value="UniProtKB-ARBA"/>
</dbReference>
<dbReference type="PROSITE" id="PS00570">
    <property type="entry name" value="RING_HYDROXYL_ALPHA"/>
    <property type="match status" value="1"/>
</dbReference>
<keyword evidence="7" id="KW-0520">NAD</keyword>
<evidence type="ECO:0000259" key="8">
    <source>
        <dbReference type="PROSITE" id="PS51296"/>
    </source>
</evidence>
<dbReference type="Pfam" id="PF00848">
    <property type="entry name" value="Ring_hydroxyl_A"/>
    <property type="match status" value="1"/>
</dbReference>
<name>A0A6L7GKG3_9ACTN</name>
<evidence type="ECO:0000313" key="10">
    <source>
        <dbReference type="Proteomes" id="UP000475545"/>
    </source>
</evidence>
<dbReference type="CDD" id="cd03469">
    <property type="entry name" value="Rieske_RO_Alpha_N"/>
    <property type="match status" value="1"/>
</dbReference>
<dbReference type="Gene3D" id="3.90.380.10">
    <property type="entry name" value="Naphthalene 1,2-dioxygenase Alpha Subunit, Chain A, domain 1"/>
    <property type="match status" value="1"/>
</dbReference>
<gene>
    <name evidence="9" type="ORF">GIY30_01345</name>
</gene>
<organism evidence="9 10">
    <name type="scientific">Gordonia mangrovi</name>
    <dbReference type="NCBI Taxonomy" id="2665643"/>
    <lineage>
        <taxon>Bacteria</taxon>
        <taxon>Bacillati</taxon>
        <taxon>Actinomycetota</taxon>
        <taxon>Actinomycetes</taxon>
        <taxon>Mycobacteriales</taxon>
        <taxon>Gordoniaceae</taxon>
        <taxon>Gordonia</taxon>
    </lineage>
</organism>
<dbReference type="SUPFAM" id="SSF50022">
    <property type="entry name" value="ISP domain"/>
    <property type="match status" value="1"/>
</dbReference>
<evidence type="ECO:0000256" key="7">
    <source>
        <dbReference type="ARBA" id="ARBA00023027"/>
    </source>
</evidence>
<dbReference type="GO" id="GO:0005506">
    <property type="term" value="F:iron ion binding"/>
    <property type="evidence" value="ECO:0007669"/>
    <property type="project" value="InterPro"/>
</dbReference>
<keyword evidence="4" id="KW-0560">Oxidoreductase</keyword>
<evidence type="ECO:0000256" key="1">
    <source>
        <dbReference type="ARBA" id="ARBA00001962"/>
    </source>
</evidence>
<dbReference type="PANTHER" id="PTHR43756:SF5">
    <property type="entry name" value="CHOLINE MONOOXYGENASE, CHLOROPLASTIC"/>
    <property type="match status" value="1"/>
</dbReference>
<dbReference type="PROSITE" id="PS51296">
    <property type="entry name" value="RIESKE"/>
    <property type="match status" value="1"/>
</dbReference>
<comment type="cofactor">
    <cofactor evidence="1">
        <name>Fe cation</name>
        <dbReference type="ChEBI" id="CHEBI:24875"/>
    </cofactor>
</comment>
<protein>
    <submittedName>
        <fullName evidence="9">Rieske 2Fe-2S domain-containing protein</fullName>
    </submittedName>
</protein>
<dbReference type="AlphaFoldDB" id="A0A6L7GKG3"/>
<evidence type="ECO:0000256" key="3">
    <source>
        <dbReference type="ARBA" id="ARBA00022723"/>
    </source>
</evidence>
<sequence>MTTTHNRDIETAQPQSGEANKAVPWYDLVHQDAIALPEYLREAHHYTPRSTEVPLDRYTSREWHEAEKKHLWRKVWQMACREEHLPEVGSYIVYDIVGESYIVVRSRDGIKAYVNACLHRGRTLKDYDGRCSEFRCSFHGFTWRLDGSLRFIPAAGELPEVELDSPKWALPEAKVGTWGGFVFINPDPDAEPLEDFLGDLPDHFARWNFEQRYLEAHVAKLLRCNWKVAQEAFDEGLHLGATHPQSSPYVGDINAAVDVYGNYARQISPSGTPVEDLPVDVEDVDIVKRMLDIREGEALPIPFQQDSTARGSMSGAARERWRAAIGDEADDVSDAELIDHWNYAIYPNFHPWGGYNRIVYRFRPNGDRHDECIFEVMFLTPYRGERPKTAECTWVGFDESAAEKAPELSTLAMVMDQDCFNMEAVQRGLMTTRRSTALLTTYQESMIAWRHDLLTDWVENAEQGDGS</sequence>
<evidence type="ECO:0000256" key="6">
    <source>
        <dbReference type="ARBA" id="ARBA00023014"/>
    </source>
</evidence>
<dbReference type="PANTHER" id="PTHR43756">
    <property type="entry name" value="CHOLINE MONOOXYGENASE, CHLOROPLASTIC"/>
    <property type="match status" value="1"/>
</dbReference>
<dbReference type="InterPro" id="IPR036922">
    <property type="entry name" value="Rieske_2Fe-2S_sf"/>
</dbReference>
<evidence type="ECO:0000256" key="4">
    <source>
        <dbReference type="ARBA" id="ARBA00023002"/>
    </source>
</evidence>
<accession>A0A6L7GKG3</accession>
<feature type="domain" description="Rieske" evidence="8">
    <location>
        <begin position="76"/>
        <end position="184"/>
    </location>
</feature>
<keyword evidence="6" id="KW-0411">Iron-sulfur</keyword>
<evidence type="ECO:0000313" key="9">
    <source>
        <dbReference type="EMBL" id="MXP20012.1"/>
    </source>
</evidence>
<dbReference type="Proteomes" id="UP000475545">
    <property type="component" value="Unassembled WGS sequence"/>
</dbReference>
<evidence type="ECO:0000256" key="5">
    <source>
        <dbReference type="ARBA" id="ARBA00023004"/>
    </source>
</evidence>
<comment type="caution">
    <text evidence="9">The sequence shown here is derived from an EMBL/GenBank/DDBJ whole genome shotgun (WGS) entry which is preliminary data.</text>
</comment>
<keyword evidence="3" id="KW-0479">Metal-binding</keyword>
<dbReference type="EMBL" id="WMBR01000001">
    <property type="protein sequence ID" value="MXP20012.1"/>
    <property type="molecule type" value="Genomic_DNA"/>
</dbReference>
<dbReference type="Gene3D" id="2.102.10.10">
    <property type="entry name" value="Rieske [2Fe-2S] iron-sulphur domain"/>
    <property type="match status" value="1"/>
</dbReference>
<keyword evidence="2" id="KW-0001">2Fe-2S</keyword>
<evidence type="ECO:0000256" key="2">
    <source>
        <dbReference type="ARBA" id="ARBA00022714"/>
    </source>
</evidence>
<dbReference type="RefSeq" id="WP_160900188.1">
    <property type="nucleotide sequence ID" value="NZ_CP102850.1"/>
</dbReference>
<keyword evidence="10" id="KW-1185">Reference proteome</keyword>
<dbReference type="GO" id="GO:0004497">
    <property type="term" value="F:monooxygenase activity"/>
    <property type="evidence" value="ECO:0007669"/>
    <property type="project" value="UniProtKB-ARBA"/>
</dbReference>